<dbReference type="Gene3D" id="3.40.50.1820">
    <property type="entry name" value="alpha/beta hydrolase"/>
    <property type="match status" value="1"/>
</dbReference>
<keyword evidence="1" id="KW-0732">Signal</keyword>
<evidence type="ECO:0000256" key="1">
    <source>
        <dbReference type="SAM" id="SignalP"/>
    </source>
</evidence>
<reference evidence="2" key="1">
    <citation type="submission" date="2014-09" db="EMBL/GenBank/DDBJ databases">
        <authorList>
            <person name="Magalhaes I.L.F."/>
            <person name="Oliveira U."/>
            <person name="Santos F.R."/>
            <person name="Vidigal T.H.D.A."/>
            <person name="Brescovit A.D."/>
            <person name="Santos A.J."/>
        </authorList>
    </citation>
    <scope>NUCLEOTIDE SEQUENCE</scope>
</reference>
<dbReference type="InterPro" id="IPR029058">
    <property type="entry name" value="AB_hydrolase_fold"/>
</dbReference>
<dbReference type="AlphaFoldDB" id="A0A0K8T2F3"/>
<name>A0A0K8T2F3_LYGHE</name>
<proteinExistence type="predicted"/>
<sequence>MIRVFGVHLIWLLAFSLASAEKPKTSLSPTGDVFCAAVHKLLPTKFYLRTRDHFNLSSATADQEGKIFEDHLEPDKDVVVIIHEYLRGCDKEFVVETTKAYHKTRPEVQIVNVCWSAGLTQFGEQSRGAVGNTGLLTSNPVSAMCGRLGC</sequence>
<organism evidence="2">
    <name type="scientific">Lygus hesperus</name>
    <name type="common">Western plant bug</name>
    <dbReference type="NCBI Taxonomy" id="30085"/>
    <lineage>
        <taxon>Eukaryota</taxon>
        <taxon>Metazoa</taxon>
        <taxon>Ecdysozoa</taxon>
        <taxon>Arthropoda</taxon>
        <taxon>Hexapoda</taxon>
        <taxon>Insecta</taxon>
        <taxon>Pterygota</taxon>
        <taxon>Neoptera</taxon>
        <taxon>Paraneoptera</taxon>
        <taxon>Hemiptera</taxon>
        <taxon>Heteroptera</taxon>
        <taxon>Panheteroptera</taxon>
        <taxon>Cimicomorpha</taxon>
        <taxon>Miridae</taxon>
        <taxon>Mirini</taxon>
        <taxon>Lygus</taxon>
    </lineage>
</organism>
<protein>
    <submittedName>
        <fullName evidence="2">Uncharacterized protein</fullName>
    </submittedName>
</protein>
<accession>A0A0K8T2F3</accession>
<feature type="signal peptide" evidence="1">
    <location>
        <begin position="1"/>
        <end position="20"/>
    </location>
</feature>
<dbReference type="EMBL" id="GBRD01006113">
    <property type="protein sequence ID" value="JAG59708.1"/>
    <property type="molecule type" value="Transcribed_RNA"/>
</dbReference>
<feature type="chain" id="PRO_5015042124" evidence="1">
    <location>
        <begin position="21"/>
        <end position="150"/>
    </location>
</feature>
<evidence type="ECO:0000313" key="2">
    <source>
        <dbReference type="EMBL" id="JAG59708.1"/>
    </source>
</evidence>
<dbReference type="EMBL" id="GBRD01013625">
    <property type="protein sequence ID" value="JAG52201.1"/>
    <property type="molecule type" value="Transcribed_RNA"/>
</dbReference>